<feature type="domain" description="Aminotransferase class I/classII large" evidence="6">
    <location>
        <begin position="126"/>
        <end position="480"/>
    </location>
</feature>
<comment type="similarity">
    <text evidence="2">Belongs to the class-I pyridoxal-phosphate-dependent aminotransferase family.</text>
</comment>
<dbReference type="InterPro" id="IPR015424">
    <property type="entry name" value="PyrdxlP-dep_Trfase"/>
</dbReference>
<dbReference type="AlphaFoldDB" id="M3CWG9"/>
<dbReference type="Pfam" id="PF00155">
    <property type="entry name" value="Aminotran_1_2"/>
    <property type="match status" value="1"/>
</dbReference>
<dbReference type="eggNOG" id="KOG0634">
    <property type="taxonomic scope" value="Eukaryota"/>
</dbReference>
<dbReference type="GO" id="GO:0019878">
    <property type="term" value="P:lysine biosynthetic process via aminoadipic acid"/>
    <property type="evidence" value="ECO:0007669"/>
    <property type="project" value="TreeGrafter"/>
</dbReference>
<dbReference type="GO" id="GO:0008793">
    <property type="term" value="F:aromatic-amino-acid transaminase activity"/>
    <property type="evidence" value="ECO:0007669"/>
    <property type="project" value="TreeGrafter"/>
</dbReference>
<dbReference type="GO" id="GO:0047536">
    <property type="term" value="F:2-aminoadipate transaminase activity"/>
    <property type="evidence" value="ECO:0007669"/>
    <property type="project" value="TreeGrafter"/>
</dbReference>
<dbReference type="GO" id="GO:0006571">
    <property type="term" value="P:tyrosine biosynthetic process"/>
    <property type="evidence" value="ECO:0007669"/>
    <property type="project" value="TreeGrafter"/>
</dbReference>
<protein>
    <submittedName>
        <fullName evidence="7">PLP-dependent transferase</fullName>
    </submittedName>
</protein>
<evidence type="ECO:0000313" key="8">
    <source>
        <dbReference type="Proteomes" id="UP000016931"/>
    </source>
</evidence>
<dbReference type="CDD" id="cd00609">
    <property type="entry name" value="AAT_like"/>
    <property type="match status" value="1"/>
</dbReference>
<dbReference type="GeneID" id="27907189"/>
<dbReference type="PANTHER" id="PTHR42790:SF21">
    <property type="entry name" value="AROMATIC_AMINOADIPATE AMINOTRANSFERASE 1"/>
    <property type="match status" value="1"/>
</dbReference>
<dbReference type="STRING" id="692275.M3CWG9"/>
<keyword evidence="3" id="KW-0032">Aminotransferase</keyword>
<evidence type="ECO:0000256" key="4">
    <source>
        <dbReference type="ARBA" id="ARBA00022679"/>
    </source>
</evidence>
<keyword evidence="4 7" id="KW-0808">Transferase</keyword>
<evidence type="ECO:0000256" key="1">
    <source>
        <dbReference type="ARBA" id="ARBA00001933"/>
    </source>
</evidence>
<evidence type="ECO:0000259" key="6">
    <source>
        <dbReference type="Pfam" id="PF00155"/>
    </source>
</evidence>
<evidence type="ECO:0000256" key="5">
    <source>
        <dbReference type="ARBA" id="ARBA00022898"/>
    </source>
</evidence>
<dbReference type="OrthoDB" id="691673at2759"/>
<name>M3CWG9_SPHMS</name>
<dbReference type="EMBL" id="KB456271">
    <property type="protein sequence ID" value="EMF08472.1"/>
    <property type="molecule type" value="Genomic_DNA"/>
</dbReference>
<dbReference type="GO" id="GO:0030170">
    <property type="term" value="F:pyridoxal phosphate binding"/>
    <property type="evidence" value="ECO:0007669"/>
    <property type="project" value="InterPro"/>
</dbReference>
<evidence type="ECO:0000256" key="3">
    <source>
        <dbReference type="ARBA" id="ARBA00022576"/>
    </source>
</evidence>
<dbReference type="Proteomes" id="UP000016931">
    <property type="component" value="Unassembled WGS sequence"/>
</dbReference>
<dbReference type="OMA" id="PYFFLRL"/>
<proteinExistence type="inferred from homology"/>
<gene>
    <name evidence="7" type="ORF">SEPMUDRAFT_74150</name>
</gene>
<dbReference type="SUPFAM" id="SSF53383">
    <property type="entry name" value="PLP-dependent transferases"/>
    <property type="match status" value="1"/>
</dbReference>
<evidence type="ECO:0000256" key="2">
    <source>
        <dbReference type="ARBA" id="ARBA00007441"/>
    </source>
</evidence>
<dbReference type="Gene3D" id="3.40.640.10">
    <property type="entry name" value="Type I PLP-dependent aspartate aminotransferase-like (Major domain)"/>
    <property type="match status" value="1"/>
</dbReference>
<dbReference type="InterPro" id="IPR015421">
    <property type="entry name" value="PyrdxlP-dep_Trfase_major"/>
</dbReference>
<accession>M3CWG9</accession>
<evidence type="ECO:0000313" key="7">
    <source>
        <dbReference type="EMBL" id="EMF08472.1"/>
    </source>
</evidence>
<dbReference type="GO" id="GO:0009074">
    <property type="term" value="P:aromatic amino acid family catabolic process"/>
    <property type="evidence" value="ECO:0007669"/>
    <property type="project" value="TreeGrafter"/>
</dbReference>
<dbReference type="InterPro" id="IPR050859">
    <property type="entry name" value="Class-I_PLP-dep_aminotransf"/>
</dbReference>
<dbReference type="RefSeq" id="XP_016756593.1">
    <property type="nucleotide sequence ID" value="XM_016910052.1"/>
</dbReference>
<reference evidence="7 8" key="1">
    <citation type="journal article" date="2012" name="PLoS Pathog.">
        <title>Diverse lifestyles and strategies of plant pathogenesis encoded in the genomes of eighteen Dothideomycetes fungi.</title>
        <authorList>
            <person name="Ohm R.A."/>
            <person name="Feau N."/>
            <person name="Henrissat B."/>
            <person name="Schoch C.L."/>
            <person name="Horwitz B.A."/>
            <person name="Barry K.W."/>
            <person name="Condon B.J."/>
            <person name="Copeland A.C."/>
            <person name="Dhillon B."/>
            <person name="Glaser F."/>
            <person name="Hesse C.N."/>
            <person name="Kosti I."/>
            <person name="LaButti K."/>
            <person name="Lindquist E.A."/>
            <person name="Lucas S."/>
            <person name="Salamov A.A."/>
            <person name="Bradshaw R.E."/>
            <person name="Ciuffetti L."/>
            <person name="Hamelin R.C."/>
            <person name="Kema G.H.J."/>
            <person name="Lawrence C."/>
            <person name="Scott J.A."/>
            <person name="Spatafora J.W."/>
            <person name="Turgeon B.G."/>
            <person name="de Wit P.J.G.M."/>
            <person name="Zhong S."/>
            <person name="Goodwin S.B."/>
            <person name="Grigoriev I.V."/>
        </authorList>
    </citation>
    <scope>NUCLEOTIDE SEQUENCE [LARGE SCALE GENOMIC DNA]</scope>
    <source>
        <strain evidence="7 8">SO2202</strain>
    </source>
</reference>
<dbReference type="PANTHER" id="PTHR42790">
    <property type="entry name" value="AMINOTRANSFERASE"/>
    <property type="match status" value="1"/>
</dbReference>
<comment type="cofactor">
    <cofactor evidence="1">
        <name>pyridoxal 5'-phosphate</name>
        <dbReference type="ChEBI" id="CHEBI:597326"/>
    </cofactor>
</comment>
<organism evidence="7 8">
    <name type="scientific">Sphaerulina musiva (strain SO2202)</name>
    <name type="common">Poplar stem canker fungus</name>
    <name type="synonym">Septoria musiva</name>
    <dbReference type="NCBI Taxonomy" id="692275"/>
    <lineage>
        <taxon>Eukaryota</taxon>
        <taxon>Fungi</taxon>
        <taxon>Dikarya</taxon>
        <taxon>Ascomycota</taxon>
        <taxon>Pezizomycotina</taxon>
        <taxon>Dothideomycetes</taxon>
        <taxon>Dothideomycetidae</taxon>
        <taxon>Mycosphaerellales</taxon>
        <taxon>Mycosphaerellaceae</taxon>
        <taxon>Sphaerulina</taxon>
    </lineage>
</organism>
<dbReference type="InterPro" id="IPR004839">
    <property type="entry name" value="Aminotransferase_I/II_large"/>
</dbReference>
<keyword evidence="5" id="KW-0663">Pyridoxal phosphate</keyword>
<sequence length="504" mass="55676">MLSQKLAAITLNRTDTEPLPVGIAPKVFSPQYRWRSDQPKPQSKEWTHRLSAESLLRQASTLKASASSKAIVPICNLGVARPVASTIPWNAMAMSLKESATVGISPQDKSASMSCIEGELDWDLGHALNYGHSAGSPQLLRFITEHVELVHEPQIRDWATSLTCGNTSALDIILRMLCERGDWLLTEAYTYPGTLEMVKPMGISLLGIAMDEQGLLPDALEQQLVTWDSTRGRKPFVLYMIPCGQNPTGATQGLERRKAIYEVAERHDLIIVEDDPYFFLRLGEYGASPPASADEYLANLPQSYLSLDRSGRVLRLDATSKILSAGLRAGWVTGCEQLINQFIYHTEFCTTAVSGPSQILMYKLLDQTWGHLGFVEWLRALSSRYRESRDALIAACERWLPESCAWSVPTCGMMVWVRVDVSKFPDYSRLHAHEVEDAIHASAVSSGLLLSKGSWFAVQQAEIPSNVIALRLTFAAAPKESFDAGMKCLRDAVLGVQSCSRNGV</sequence>
<keyword evidence="8" id="KW-1185">Reference proteome</keyword>
<dbReference type="HOGENOM" id="CLU_017584_0_5_1"/>